<gene>
    <name evidence="1" type="ORF">AaE_002976</name>
</gene>
<evidence type="ECO:0000313" key="2">
    <source>
        <dbReference type="Proteomes" id="UP000469452"/>
    </source>
</evidence>
<dbReference type="EMBL" id="VJMI01006814">
    <property type="protein sequence ID" value="KAF0765554.1"/>
    <property type="molecule type" value="Genomic_DNA"/>
</dbReference>
<reference evidence="1 2" key="1">
    <citation type="submission" date="2019-06" db="EMBL/GenBank/DDBJ databases">
        <title>Genomics analysis of Aphanomyces spp. identifies a new class of oomycete effector associated with host adaptation.</title>
        <authorList>
            <person name="Gaulin E."/>
        </authorList>
    </citation>
    <scope>NUCLEOTIDE SEQUENCE [LARGE SCALE GENOMIC DNA]</scope>
    <source>
        <strain evidence="1 2">E</strain>
    </source>
</reference>
<name>A0A6A5AX57_APHAT</name>
<organism evidence="1 2">
    <name type="scientific">Aphanomyces astaci</name>
    <name type="common">Crayfish plague agent</name>
    <dbReference type="NCBI Taxonomy" id="112090"/>
    <lineage>
        <taxon>Eukaryota</taxon>
        <taxon>Sar</taxon>
        <taxon>Stramenopiles</taxon>
        <taxon>Oomycota</taxon>
        <taxon>Saprolegniomycetes</taxon>
        <taxon>Saprolegniales</taxon>
        <taxon>Verrucalvaceae</taxon>
        <taxon>Aphanomyces</taxon>
    </lineage>
</organism>
<dbReference type="InterPro" id="IPR036322">
    <property type="entry name" value="WD40_repeat_dom_sf"/>
</dbReference>
<dbReference type="SUPFAM" id="SSF50978">
    <property type="entry name" value="WD40 repeat-like"/>
    <property type="match status" value="1"/>
</dbReference>
<dbReference type="AlphaFoldDB" id="A0A6A5AX57"/>
<accession>A0A6A5AX57</accession>
<dbReference type="GO" id="GO:0005634">
    <property type="term" value="C:nucleus"/>
    <property type="evidence" value="ECO:0007669"/>
    <property type="project" value="TreeGrafter"/>
</dbReference>
<dbReference type="InterPro" id="IPR052640">
    <property type="entry name" value="Gemin-5"/>
</dbReference>
<dbReference type="VEuPathDB" id="FungiDB:H257_03524"/>
<dbReference type="Pfam" id="PF00400">
    <property type="entry name" value="WD40"/>
    <property type="match status" value="1"/>
</dbReference>
<dbReference type="GO" id="GO:0003730">
    <property type="term" value="F:mRNA 3'-UTR binding"/>
    <property type="evidence" value="ECO:0007669"/>
    <property type="project" value="TreeGrafter"/>
</dbReference>
<sequence length="248" mass="27116">MGTDVNLTIARRTSTMPSDALFLPSANWYCSQLGAWGQPRDGSSTYFFAFGCKSRVAMYQVELSSEGTFSQPRFVADLGRGKHDKKVTSVTFIHGAYHELLLVCAGEEGSIQIWNASTLELVDHHKKHKSTEVMAISSKDDNVIVGGDRNGVLSVWTRSTGHIGLHVPIPGDCIYSIDVCPQRKHHVRGHGIVAIGYRSGKLVVVDVTDGSIVTRFKGHDEEIHAVTWRPNNATADAKPVLASSSRDK</sequence>
<dbReference type="Proteomes" id="UP000469452">
    <property type="component" value="Unassembled WGS sequence"/>
</dbReference>
<protein>
    <submittedName>
        <fullName evidence="1">Uncharacterized protein</fullName>
    </submittedName>
</protein>
<feature type="non-terminal residue" evidence="1">
    <location>
        <position position="248"/>
    </location>
</feature>
<proteinExistence type="predicted"/>
<dbReference type="Gene3D" id="2.130.10.10">
    <property type="entry name" value="YVTN repeat-like/Quinoprotein amine dehydrogenase"/>
    <property type="match status" value="1"/>
</dbReference>
<dbReference type="PANTHER" id="PTHR46362:SF1">
    <property type="entry name" value="GEM-ASSOCIATED PROTEIN 5"/>
    <property type="match status" value="1"/>
</dbReference>
<comment type="caution">
    <text evidence="1">The sequence shown here is derived from an EMBL/GenBank/DDBJ whole genome shotgun (WGS) entry which is preliminary data.</text>
</comment>
<dbReference type="GO" id="GO:0000387">
    <property type="term" value="P:spliceosomal snRNP assembly"/>
    <property type="evidence" value="ECO:0007669"/>
    <property type="project" value="TreeGrafter"/>
</dbReference>
<dbReference type="InterPro" id="IPR015943">
    <property type="entry name" value="WD40/YVTN_repeat-like_dom_sf"/>
</dbReference>
<dbReference type="PANTHER" id="PTHR46362">
    <property type="entry name" value="GEM-ASSOCIATED PROTEIN 5"/>
    <property type="match status" value="1"/>
</dbReference>
<dbReference type="SMART" id="SM00320">
    <property type="entry name" value="WD40"/>
    <property type="match status" value="3"/>
</dbReference>
<dbReference type="GO" id="GO:0032797">
    <property type="term" value="C:SMN complex"/>
    <property type="evidence" value="ECO:0007669"/>
    <property type="project" value="TreeGrafter"/>
</dbReference>
<evidence type="ECO:0000313" key="1">
    <source>
        <dbReference type="EMBL" id="KAF0765554.1"/>
    </source>
</evidence>
<dbReference type="InterPro" id="IPR001680">
    <property type="entry name" value="WD40_rpt"/>
</dbReference>